<dbReference type="RefSeq" id="WP_015814682.1">
    <property type="nucleotide sequence ID" value="NC_013037.1"/>
</dbReference>
<protein>
    <submittedName>
        <fullName evidence="12">Peptidase C39 bacteriocin processing</fullName>
    </submittedName>
</protein>
<dbReference type="InterPro" id="IPR005074">
    <property type="entry name" value="Peptidase_C39"/>
</dbReference>
<dbReference type="Pfam" id="PF03412">
    <property type="entry name" value="Peptidase_C39"/>
    <property type="match status" value="1"/>
</dbReference>
<dbReference type="EMBL" id="CP001619">
    <property type="protein sequence ID" value="ACT96441.1"/>
    <property type="molecule type" value="Genomic_DNA"/>
</dbReference>
<keyword evidence="6" id="KW-0560">Oxidoreductase</keyword>
<feature type="transmembrane region" description="Helical" evidence="10">
    <location>
        <begin position="233"/>
        <end position="255"/>
    </location>
</feature>
<dbReference type="KEGG" id="dfe:Dfer_5247"/>
<dbReference type="GO" id="GO:0005524">
    <property type="term" value="F:ATP binding"/>
    <property type="evidence" value="ECO:0007669"/>
    <property type="project" value="InterPro"/>
</dbReference>
<dbReference type="SUPFAM" id="SSF52833">
    <property type="entry name" value="Thioredoxin-like"/>
    <property type="match status" value="1"/>
</dbReference>
<dbReference type="Gene3D" id="3.90.70.10">
    <property type="entry name" value="Cysteine proteinases"/>
    <property type="match status" value="1"/>
</dbReference>
<evidence type="ECO:0000259" key="11">
    <source>
        <dbReference type="PROSITE" id="PS50990"/>
    </source>
</evidence>
<accession>C6VT77</accession>
<feature type="transmembrane region" description="Helical" evidence="10">
    <location>
        <begin position="261"/>
        <end position="282"/>
    </location>
</feature>
<dbReference type="eggNOG" id="COG4243">
    <property type="taxonomic scope" value="Bacteria"/>
</dbReference>
<dbReference type="Gene3D" id="1.20.1440.130">
    <property type="entry name" value="VKOR domain"/>
    <property type="match status" value="1"/>
</dbReference>
<evidence type="ECO:0000256" key="2">
    <source>
        <dbReference type="ARBA" id="ARBA00006214"/>
    </source>
</evidence>
<evidence type="ECO:0000313" key="12">
    <source>
        <dbReference type="EMBL" id="ACT96441.1"/>
    </source>
</evidence>
<reference evidence="12 13" key="1">
    <citation type="journal article" date="2009" name="Stand. Genomic Sci.">
        <title>Complete genome sequence of Dyadobacter fermentans type strain (NS114).</title>
        <authorList>
            <person name="Lang E."/>
            <person name="Lapidus A."/>
            <person name="Chertkov O."/>
            <person name="Brettin T."/>
            <person name="Detter J.C."/>
            <person name="Han C."/>
            <person name="Copeland A."/>
            <person name="Glavina Del Rio T."/>
            <person name="Nolan M."/>
            <person name="Chen F."/>
            <person name="Lucas S."/>
            <person name="Tice H."/>
            <person name="Cheng J.F."/>
            <person name="Land M."/>
            <person name="Hauser L."/>
            <person name="Chang Y.J."/>
            <person name="Jeffries C.D."/>
            <person name="Kopitz M."/>
            <person name="Bruce D."/>
            <person name="Goodwin L."/>
            <person name="Pitluck S."/>
            <person name="Ovchinnikova G."/>
            <person name="Pati A."/>
            <person name="Ivanova N."/>
            <person name="Mavrommatis K."/>
            <person name="Chen A."/>
            <person name="Palaniappan K."/>
            <person name="Chain P."/>
            <person name="Bristow J."/>
            <person name="Eisen J.A."/>
            <person name="Markowitz V."/>
            <person name="Hugenholtz P."/>
            <person name="Goker M."/>
            <person name="Rohde M."/>
            <person name="Kyrpides N.C."/>
            <person name="Klenk H.P."/>
        </authorList>
    </citation>
    <scope>NUCLEOTIDE SEQUENCE [LARGE SCALE GENOMIC DNA]</scope>
    <source>
        <strain evidence="13">ATCC 700827 / DSM 18053 / CIP 107007 / KCTC 52180 / NS114</strain>
    </source>
</reference>
<dbReference type="GO" id="GO:0006508">
    <property type="term" value="P:proteolysis"/>
    <property type="evidence" value="ECO:0007669"/>
    <property type="project" value="InterPro"/>
</dbReference>
<keyword evidence="3 10" id="KW-0812">Transmembrane</keyword>
<evidence type="ECO:0000256" key="9">
    <source>
        <dbReference type="ARBA" id="ARBA00023284"/>
    </source>
</evidence>
<feature type="transmembrane region" description="Helical" evidence="10">
    <location>
        <begin position="289"/>
        <end position="309"/>
    </location>
</feature>
<dbReference type="eggNOG" id="COG1651">
    <property type="taxonomic scope" value="Bacteria"/>
</dbReference>
<dbReference type="InterPro" id="IPR012932">
    <property type="entry name" value="VKOR"/>
</dbReference>
<dbReference type="STRING" id="471854.Dfer_5247"/>
<dbReference type="GO" id="GO:0016020">
    <property type="term" value="C:membrane"/>
    <property type="evidence" value="ECO:0007669"/>
    <property type="project" value="UniProtKB-SubCell"/>
</dbReference>
<evidence type="ECO:0000256" key="4">
    <source>
        <dbReference type="ARBA" id="ARBA00022719"/>
    </source>
</evidence>
<dbReference type="CDD" id="cd12921">
    <property type="entry name" value="VKOR_4"/>
    <property type="match status" value="1"/>
</dbReference>
<sequence length="542" mass="61442">MLNFFKVSGDNATDTLYSLLRNLNAKVTWETVRETMLQHPDSPSLLSLSEVLSGWNIDNAALQLNTVEQLREIPVPFITQIKKKGGWYILINQIREKHIQYTDSEQGEVTLSLSDFEKRWTGIVLLTEINEQSGEVDYDSKRLKEQLRKWRSPFVSGATLLVLFSALMFAGRSFSTPEWLLFFTKISGLFFTGLLIAKQLGSKNDLTDRLCRINDKTSCENVLNSPGAKLFGWLNWSDLGLLYFAGGSSALLFTGEQHNEFNLLNALALLAMPYVAFSIYYQAYKVRQWCTLCLGVQVILIVEGVIALTQLKALPGHIQPYLVLLIGFLLPTIAWVIIKPLLDSRTQIRREHEELLALKRDPAIFKTLLIQQPQSPPISADIYPLVLGNPDAEIKITMVTNPYCSSCSRAHKELEQLVLQDENVSVTTIFSTTGDSSPATKVVTHLLALARHETSARSALTEWYSQKEKDYNAWAKSHPTTTDPTEMMAICRNQRLWCHEADIALTPTIYINGYKMPEIYKLESLQWILKRVEFDKVLESNV</sequence>
<keyword evidence="7 10" id="KW-0472">Membrane</keyword>
<feature type="transmembrane region" description="Helical" evidence="10">
    <location>
        <begin position="154"/>
        <end position="173"/>
    </location>
</feature>
<evidence type="ECO:0000256" key="5">
    <source>
        <dbReference type="ARBA" id="ARBA00022989"/>
    </source>
</evidence>
<dbReference type="InterPro" id="IPR012336">
    <property type="entry name" value="Thioredoxin-like_fold"/>
</dbReference>
<evidence type="ECO:0000256" key="1">
    <source>
        <dbReference type="ARBA" id="ARBA00004141"/>
    </source>
</evidence>
<dbReference type="HOGENOM" id="CLU_037935_1_0_10"/>
<dbReference type="Proteomes" id="UP000002011">
    <property type="component" value="Chromosome"/>
</dbReference>
<gene>
    <name evidence="12" type="ordered locus">Dfer_5247</name>
</gene>
<evidence type="ECO:0000256" key="8">
    <source>
        <dbReference type="ARBA" id="ARBA00023157"/>
    </source>
</evidence>
<dbReference type="InterPro" id="IPR036249">
    <property type="entry name" value="Thioredoxin-like_sf"/>
</dbReference>
<dbReference type="OrthoDB" id="1100563at2"/>
<dbReference type="AlphaFoldDB" id="C6VT77"/>
<organism evidence="12 13">
    <name type="scientific">Dyadobacter fermentans (strain ATCC 700827 / DSM 18053 / CIP 107007 / KCTC 52180 / NS114)</name>
    <dbReference type="NCBI Taxonomy" id="471854"/>
    <lineage>
        <taxon>Bacteria</taxon>
        <taxon>Pseudomonadati</taxon>
        <taxon>Bacteroidota</taxon>
        <taxon>Cytophagia</taxon>
        <taxon>Cytophagales</taxon>
        <taxon>Spirosomataceae</taxon>
        <taxon>Dyadobacter</taxon>
    </lineage>
</organism>
<dbReference type="Pfam" id="PF13462">
    <property type="entry name" value="Thioredoxin_4"/>
    <property type="match status" value="1"/>
</dbReference>
<dbReference type="GO" id="GO:0048038">
    <property type="term" value="F:quinone binding"/>
    <property type="evidence" value="ECO:0007669"/>
    <property type="project" value="UniProtKB-KW"/>
</dbReference>
<evidence type="ECO:0000256" key="7">
    <source>
        <dbReference type="ARBA" id="ARBA00023136"/>
    </source>
</evidence>
<name>C6VT77_DYAFD</name>
<evidence type="ECO:0000313" key="13">
    <source>
        <dbReference type="Proteomes" id="UP000002011"/>
    </source>
</evidence>
<dbReference type="eggNOG" id="COG3271">
    <property type="taxonomic scope" value="Bacteria"/>
</dbReference>
<proteinExistence type="inferred from homology"/>
<dbReference type="PROSITE" id="PS50990">
    <property type="entry name" value="PEPTIDASE_C39"/>
    <property type="match status" value="1"/>
</dbReference>
<dbReference type="Gene3D" id="3.40.30.10">
    <property type="entry name" value="Glutaredoxin"/>
    <property type="match status" value="1"/>
</dbReference>
<feature type="transmembrane region" description="Helical" evidence="10">
    <location>
        <begin position="321"/>
        <end position="342"/>
    </location>
</feature>
<evidence type="ECO:0000256" key="10">
    <source>
        <dbReference type="SAM" id="Phobius"/>
    </source>
</evidence>
<evidence type="ECO:0000256" key="6">
    <source>
        <dbReference type="ARBA" id="ARBA00023002"/>
    </source>
</evidence>
<keyword evidence="8" id="KW-1015">Disulfide bond</keyword>
<keyword evidence="5 10" id="KW-1133">Transmembrane helix</keyword>
<evidence type="ECO:0000256" key="3">
    <source>
        <dbReference type="ARBA" id="ARBA00022692"/>
    </source>
</evidence>
<comment type="similarity">
    <text evidence="2">Belongs to the VKOR family.</text>
</comment>
<feature type="transmembrane region" description="Helical" evidence="10">
    <location>
        <begin position="179"/>
        <end position="197"/>
    </location>
</feature>
<keyword evidence="9" id="KW-0676">Redox-active center</keyword>
<keyword evidence="4" id="KW-0874">Quinone</keyword>
<dbReference type="InterPro" id="IPR038354">
    <property type="entry name" value="VKOR_sf"/>
</dbReference>
<feature type="domain" description="Peptidase C39" evidence="11">
    <location>
        <begin position="6"/>
        <end position="127"/>
    </location>
</feature>
<comment type="subcellular location">
    <subcellularLocation>
        <location evidence="1">Membrane</location>
        <topology evidence="1">Multi-pass membrane protein</topology>
    </subcellularLocation>
</comment>
<dbReference type="Pfam" id="PF07884">
    <property type="entry name" value="VKOR"/>
    <property type="match status" value="1"/>
</dbReference>
<dbReference type="GO" id="GO:0008233">
    <property type="term" value="F:peptidase activity"/>
    <property type="evidence" value="ECO:0007669"/>
    <property type="project" value="InterPro"/>
</dbReference>
<dbReference type="GO" id="GO:0016491">
    <property type="term" value="F:oxidoreductase activity"/>
    <property type="evidence" value="ECO:0007669"/>
    <property type="project" value="UniProtKB-KW"/>
</dbReference>
<keyword evidence="13" id="KW-1185">Reference proteome</keyword>